<dbReference type="PANTHER" id="PTHR10072">
    <property type="entry name" value="IRON-SULFUR CLUSTER ASSEMBLY PROTEIN"/>
    <property type="match status" value="1"/>
</dbReference>
<dbReference type="PANTHER" id="PTHR10072:SF41">
    <property type="entry name" value="IRON-SULFUR CLUSTER ASSEMBLY 1 HOMOLOG, MITOCHONDRIAL"/>
    <property type="match status" value="1"/>
</dbReference>
<keyword evidence="9" id="KW-1185">Reference proteome</keyword>
<dbReference type="InterPro" id="IPR035903">
    <property type="entry name" value="HesB-like_dom_sf"/>
</dbReference>
<evidence type="ECO:0000256" key="3">
    <source>
        <dbReference type="ARBA" id="ARBA00014591"/>
    </source>
</evidence>
<dbReference type="InterPro" id="IPR000361">
    <property type="entry name" value="ATAP_core_dom"/>
</dbReference>
<sequence>MAITMTETAADRVRAFLDSRGKGVGLRLGVKTTGCSGMAYVLEFVDDVNEEDSIFEHKGVKVVIDAKSLVYLDGTELDYVKEGLNEGFEFNNPNAKSECGCGESFNV</sequence>
<dbReference type="Proteomes" id="UP000318242">
    <property type="component" value="Unassembled WGS sequence"/>
</dbReference>
<dbReference type="InterPro" id="IPR011302">
    <property type="entry name" value="IscA_proteobact"/>
</dbReference>
<feature type="domain" description="Core" evidence="7">
    <location>
        <begin position="1"/>
        <end position="103"/>
    </location>
</feature>
<dbReference type="InterPro" id="IPR016092">
    <property type="entry name" value="ATAP"/>
</dbReference>
<dbReference type="PROSITE" id="PS01152">
    <property type="entry name" value="HESB"/>
    <property type="match status" value="1"/>
</dbReference>
<reference evidence="8 9" key="1">
    <citation type="submission" date="2019-06" db="EMBL/GenBank/DDBJ databases">
        <title>Whole genome shotgun sequence of Vibrio comitans NBRC 102076.</title>
        <authorList>
            <person name="Hosoyama A."/>
            <person name="Uohara A."/>
            <person name="Ohji S."/>
            <person name="Ichikawa N."/>
        </authorList>
    </citation>
    <scope>NUCLEOTIDE SEQUENCE [LARGE SCALE GENOMIC DNA]</scope>
    <source>
        <strain evidence="8 9">NBRC 102076</strain>
    </source>
</reference>
<dbReference type="GO" id="GO:0016226">
    <property type="term" value="P:iron-sulfur cluster assembly"/>
    <property type="evidence" value="ECO:0007669"/>
    <property type="project" value="InterPro"/>
</dbReference>
<dbReference type="FunFam" id="2.60.300.12:FF:000001">
    <property type="entry name" value="Iron-binding protein IscA"/>
    <property type="match status" value="1"/>
</dbReference>
<dbReference type="GO" id="GO:0046872">
    <property type="term" value="F:metal ion binding"/>
    <property type="evidence" value="ECO:0007669"/>
    <property type="project" value="UniProtKB-KW"/>
</dbReference>
<gene>
    <name evidence="8" type="ORF">VCO01S_08620</name>
</gene>
<organism evidence="8 9">
    <name type="scientific">Vibrio comitans NBRC 102076</name>
    <dbReference type="NCBI Taxonomy" id="1219078"/>
    <lineage>
        <taxon>Bacteria</taxon>
        <taxon>Pseudomonadati</taxon>
        <taxon>Pseudomonadota</taxon>
        <taxon>Gammaproteobacteria</taxon>
        <taxon>Vibrionales</taxon>
        <taxon>Vibrionaceae</taxon>
        <taxon>Vibrio</taxon>
    </lineage>
</organism>
<dbReference type="RefSeq" id="WP_017028350.1">
    <property type="nucleotide sequence ID" value="NZ_BJLH01000003.1"/>
</dbReference>
<dbReference type="InterPro" id="IPR017870">
    <property type="entry name" value="FeS_cluster_insertion_CS"/>
</dbReference>
<evidence type="ECO:0000256" key="1">
    <source>
        <dbReference type="ARBA" id="ARBA00001962"/>
    </source>
</evidence>
<comment type="caution">
    <text evidence="8">The sequence shown here is derived from an EMBL/GenBank/DDBJ whole genome shotgun (WGS) entry which is preliminary data.</text>
</comment>
<evidence type="ECO:0000313" key="9">
    <source>
        <dbReference type="Proteomes" id="UP000318242"/>
    </source>
</evidence>
<dbReference type="Gene3D" id="2.60.300.12">
    <property type="entry name" value="HesB-like domain"/>
    <property type="match status" value="1"/>
</dbReference>
<dbReference type="GO" id="GO:0005829">
    <property type="term" value="C:cytosol"/>
    <property type="evidence" value="ECO:0007669"/>
    <property type="project" value="TreeGrafter"/>
</dbReference>
<dbReference type="GO" id="GO:0051537">
    <property type="term" value="F:2 iron, 2 sulfur cluster binding"/>
    <property type="evidence" value="ECO:0007669"/>
    <property type="project" value="TreeGrafter"/>
</dbReference>
<dbReference type="AlphaFoldDB" id="A0A4Y3IJH7"/>
<evidence type="ECO:0000256" key="2">
    <source>
        <dbReference type="ARBA" id="ARBA00006718"/>
    </source>
</evidence>
<comment type="cofactor">
    <cofactor evidence="1">
        <name>Fe cation</name>
        <dbReference type="ChEBI" id="CHEBI:24875"/>
    </cofactor>
</comment>
<dbReference type="InterPro" id="IPR011298">
    <property type="entry name" value="SufA_proteobacteria"/>
</dbReference>
<dbReference type="NCBIfam" id="NF007049">
    <property type="entry name" value="PRK09502.1"/>
    <property type="match status" value="1"/>
</dbReference>
<dbReference type="EMBL" id="BJLH01000003">
    <property type="protein sequence ID" value="GEA59669.1"/>
    <property type="molecule type" value="Genomic_DNA"/>
</dbReference>
<evidence type="ECO:0000256" key="4">
    <source>
        <dbReference type="ARBA" id="ARBA00022723"/>
    </source>
</evidence>
<dbReference type="NCBIfam" id="TIGR02011">
    <property type="entry name" value="IscA"/>
    <property type="match status" value="1"/>
</dbReference>
<dbReference type="Pfam" id="PF01521">
    <property type="entry name" value="Fe-S_biosyn"/>
    <property type="match status" value="1"/>
</dbReference>
<comment type="similarity">
    <text evidence="2">Belongs to the HesB/IscA family.</text>
</comment>
<dbReference type="SUPFAM" id="SSF89360">
    <property type="entry name" value="HesB-like domain"/>
    <property type="match status" value="1"/>
</dbReference>
<evidence type="ECO:0000313" key="8">
    <source>
        <dbReference type="EMBL" id="GEA59669.1"/>
    </source>
</evidence>
<dbReference type="OrthoDB" id="9801228at2"/>
<name>A0A4Y3IJH7_9VIBR</name>
<dbReference type="NCBIfam" id="TIGR01997">
    <property type="entry name" value="sufA_proteo"/>
    <property type="match status" value="1"/>
</dbReference>
<accession>A0A4Y3IJH7</accession>
<evidence type="ECO:0000259" key="7">
    <source>
        <dbReference type="Pfam" id="PF01521"/>
    </source>
</evidence>
<evidence type="ECO:0000256" key="6">
    <source>
        <dbReference type="ARBA" id="ARBA00032050"/>
    </source>
</evidence>
<keyword evidence="5" id="KW-0408">Iron</keyword>
<proteinExistence type="inferred from homology"/>
<evidence type="ECO:0000256" key="5">
    <source>
        <dbReference type="ARBA" id="ARBA00023004"/>
    </source>
</evidence>
<dbReference type="InterPro" id="IPR050322">
    <property type="entry name" value="Fe-S_cluster_asmbl/transfer"/>
</dbReference>
<protein>
    <recommendedName>
        <fullName evidence="3">Iron-binding protein IscA</fullName>
    </recommendedName>
    <alternativeName>
        <fullName evidence="6">Iron-sulfur cluster assembly protein</fullName>
    </alternativeName>
</protein>
<dbReference type="NCBIfam" id="TIGR00049">
    <property type="entry name" value="iron-sulfur cluster assembly accessory protein"/>
    <property type="match status" value="1"/>
</dbReference>
<keyword evidence="4" id="KW-0479">Metal-binding</keyword>